<dbReference type="Pfam" id="PF13489">
    <property type="entry name" value="Methyltransf_23"/>
    <property type="match status" value="1"/>
</dbReference>
<dbReference type="AlphaFoldDB" id="A0A382LDY6"/>
<evidence type="ECO:0000256" key="2">
    <source>
        <dbReference type="ARBA" id="ARBA00022679"/>
    </source>
</evidence>
<gene>
    <name evidence="4" type="ORF">METZ01_LOCUS286206</name>
</gene>
<organism evidence="4">
    <name type="scientific">marine metagenome</name>
    <dbReference type="NCBI Taxonomy" id="408172"/>
    <lineage>
        <taxon>unclassified sequences</taxon>
        <taxon>metagenomes</taxon>
        <taxon>ecological metagenomes</taxon>
    </lineage>
</organism>
<evidence type="ECO:0000256" key="1">
    <source>
        <dbReference type="ARBA" id="ARBA00022603"/>
    </source>
</evidence>
<dbReference type="EMBL" id="UINC01085623">
    <property type="protein sequence ID" value="SVC33352.1"/>
    <property type="molecule type" value="Genomic_DNA"/>
</dbReference>
<keyword evidence="3" id="KW-0949">S-adenosyl-L-methionine</keyword>
<dbReference type="PANTHER" id="PTHR43464">
    <property type="entry name" value="METHYLTRANSFERASE"/>
    <property type="match status" value="1"/>
</dbReference>
<dbReference type="SUPFAM" id="SSF53335">
    <property type="entry name" value="S-adenosyl-L-methionine-dependent methyltransferases"/>
    <property type="match status" value="1"/>
</dbReference>
<proteinExistence type="predicted"/>
<accession>A0A382LDY6</accession>
<evidence type="ECO:0000313" key="4">
    <source>
        <dbReference type="EMBL" id="SVC33352.1"/>
    </source>
</evidence>
<sequence>MALVADAPVLLGPTVDQYGPLIAWVGEHPTSRLLDLGAGSGIDSPYGARLRTVADTITGIDPEEAVLSNPHLDDARQVTAEEFAAGGRVEPFDTATACYVVEHLREPLAFLSAARSVVRPGGSLFLLTPNRHHYFGLSAAIAARLHIQRPLLRLLRSDDDYHHAIAYRANTLRRLGRLAETAGFERLEARMIELPNIFFPYFTPNLRFLPSAYSRLVHRLGWTSLAGTILVRLS</sequence>
<dbReference type="CDD" id="cd02440">
    <property type="entry name" value="AdoMet_MTases"/>
    <property type="match status" value="1"/>
</dbReference>
<dbReference type="GO" id="GO:0010420">
    <property type="term" value="F:polyprenyldihydroxybenzoate methyltransferase activity"/>
    <property type="evidence" value="ECO:0007669"/>
    <property type="project" value="TreeGrafter"/>
</dbReference>
<keyword evidence="1" id="KW-0489">Methyltransferase</keyword>
<evidence type="ECO:0000256" key="3">
    <source>
        <dbReference type="ARBA" id="ARBA00022691"/>
    </source>
</evidence>
<keyword evidence="2" id="KW-0808">Transferase</keyword>
<name>A0A382LDY6_9ZZZZ</name>
<dbReference type="GO" id="GO:0032259">
    <property type="term" value="P:methylation"/>
    <property type="evidence" value="ECO:0007669"/>
    <property type="project" value="UniProtKB-KW"/>
</dbReference>
<protein>
    <recommendedName>
        <fullName evidence="5">Methyltransferase type 11 domain-containing protein</fullName>
    </recommendedName>
</protein>
<dbReference type="Gene3D" id="3.40.50.150">
    <property type="entry name" value="Vaccinia Virus protein VP39"/>
    <property type="match status" value="1"/>
</dbReference>
<reference evidence="4" key="1">
    <citation type="submission" date="2018-05" db="EMBL/GenBank/DDBJ databases">
        <authorList>
            <person name="Lanie J.A."/>
            <person name="Ng W.-L."/>
            <person name="Kazmierczak K.M."/>
            <person name="Andrzejewski T.M."/>
            <person name="Davidsen T.M."/>
            <person name="Wayne K.J."/>
            <person name="Tettelin H."/>
            <person name="Glass J.I."/>
            <person name="Rusch D."/>
            <person name="Podicherti R."/>
            <person name="Tsui H.-C.T."/>
            <person name="Winkler M.E."/>
        </authorList>
    </citation>
    <scope>NUCLEOTIDE SEQUENCE</scope>
</reference>
<evidence type="ECO:0008006" key="5">
    <source>
        <dbReference type="Google" id="ProtNLM"/>
    </source>
</evidence>
<dbReference type="InterPro" id="IPR029063">
    <property type="entry name" value="SAM-dependent_MTases_sf"/>
</dbReference>
<dbReference type="PANTHER" id="PTHR43464:SF19">
    <property type="entry name" value="UBIQUINONE BIOSYNTHESIS O-METHYLTRANSFERASE, MITOCHONDRIAL"/>
    <property type="match status" value="1"/>
</dbReference>